<dbReference type="InterPro" id="IPR003441">
    <property type="entry name" value="NAC-dom"/>
</dbReference>
<feature type="domain" description="NAC" evidence="1">
    <location>
        <begin position="14"/>
        <end position="156"/>
    </location>
</feature>
<dbReference type="PANTHER" id="PTHR31719:SF43">
    <property type="entry name" value="NAC TRANSCRIPTION FACTOR 56"/>
    <property type="match status" value="1"/>
</dbReference>
<dbReference type="EMBL" id="JAAWWB010000009">
    <property type="protein sequence ID" value="KAG6775753.1"/>
    <property type="molecule type" value="Genomic_DNA"/>
</dbReference>
<dbReference type="Pfam" id="PF02365">
    <property type="entry name" value="NAM"/>
    <property type="match status" value="1"/>
</dbReference>
<evidence type="ECO:0000313" key="3">
    <source>
        <dbReference type="Proteomes" id="UP000886885"/>
    </source>
</evidence>
<dbReference type="AlphaFoldDB" id="A0A8X7ZRL9"/>
<evidence type="ECO:0000259" key="1">
    <source>
        <dbReference type="PROSITE" id="PS51005"/>
    </source>
</evidence>
<sequence length="308" mass="35171">MGMVFNQPQTPQTLPPGYRFTPTDQELVEFYLYPKVTNPNFTTSAPVRYCDIYAYHPFKLHTHQGEDVFFFTDLKGRGSPSHVCRKIAGGPAQWHREDRDHLIEVTTATHGVVTATRKCFSYRNPTSKREVSSWIMYEYSLPSHSQFLVLCRLKRNDKRKHADGVHEAKNTISQKARVGEGYHQQQITGFKAAAETESEIVYVNGVRFDNNWELFCRQLVQDFEKDQMGVSSVASTINVAAPIVSTSSCAENLQPNKVVCIDNHEEPSATPEADEFLVPALAAVGEGRFRNRCRKQIQYAWFKKMKLR</sequence>
<organism evidence="2 3">
    <name type="scientific">Populus tomentosa</name>
    <name type="common">Chinese white poplar</name>
    <dbReference type="NCBI Taxonomy" id="118781"/>
    <lineage>
        <taxon>Eukaryota</taxon>
        <taxon>Viridiplantae</taxon>
        <taxon>Streptophyta</taxon>
        <taxon>Embryophyta</taxon>
        <taxon>Tracheophyta</taxon>
        <taxon>Spermatophyta</taxon>
        <taxon>Magnoliopsida</taxon>
        <taxon>eudicotyledons</taxon>
        <taxon>Gunneridae</taxon>
        <taxon>Pentapetalae</taxon>
        <taxon>rosids</taxon>
        <taxon>fabids</taxon>
        <taxon>Malpighiales</taxon>
        <taxon>Salicaceae</taxon>
        <taxon>Saliceae</taxon>
        <taxon>Populus</taxon>
    </lineage>
</organism>
<keyword evidence="3" id="KW-1185">Reference proteome</keyword>
<gene>
    <name evidence="2" type="ORF">POTOM_019247</name>
</gene>
<reference evidence="2" key="1">
    <citation type="journal article" date="2020" name="bioRxiv">
        <title>Hybrid origin of Populus tomentosa Carr. identified through genome sequencing and phylogenomic analysis.</title>
        <authorList>
            <person name="An X."/>
            <person name="Gao K."/>
            <person name="Chen Z."/>
            <person name="Li J."/>
            <person name="Yang X."/>
            <person name="Yang X."/>
            <person name="Zhou J."/>
            <person name="Guo T."/>
            <person name="Zhao T."/>
            <person name="Huang S."/>
            <person name="Miao D."/>
            <person name="Khan W.U."/>
            <person name="Rao P."/>
            <person name="Ye M."/>
            <person name="Lei B."/>
            <person name="Liao W."/>
            <person name="Wang J."/>
            <person name="Ji L."/>
            <person name="Li Y."/>
            <person name="Guo B."/>
            <person name="Mustafa N.S."/>
            <person name="Li S."/>
            <person name="Yun Q."/>
            <person name="Keller S.R."/>
            <person name="Mao J."/>
            <person name="Zhang R."/>
            <person name="Strauss S.H."/>
        </authorList>
    </citation>
    <scope>NUCLEOTIDE SEQUENCE</scope>
    <source>
        <strain evidence="2">GM15</strain>
        <tissue evidence="2">Leaf</tissue>
    </source>
</reference>
<proteinExistence type="predicted"/>
<dbReference type="GO" id="GO:0006355">
    <property type="term" value="P:regulation of DNA-templated transcription"/>
    <property type="evidence" value="ECO:0007669"/>
    <property type="project" value="InterPro"/>
</dbReference>
<name>A0A8X7ZRL9_POPTO</name>
<accession>A0A8X7ZRL9</accession>
<protein>
    <recommendedName>
        <fullName evidence="1">NAC domain-containing protein</fullName>
    </recommendedName>
</protein>
<dbReference type="GO" id="GO:0003677">
    <property type="term" value="F:DNA binding"/>
    <property type="evidence" value="ECO:0007669"/>
    <property type="project" value="InterPro"/>
</dbReference>
<dbReference type="OrthoDB" id="1667455at2759"/>
<comment type="caution">
    <text evidence="2">The sequence shown here is derived from an EMBL/GenBank/DDBJ whole genome shotgun (WGS) entry which is preliminary data.</text>
</comment>
<dbReference type="PANTHER" id="PTHR31719">
    <property type="entry name" value="NAC TRANSCRIPTION FACTOR 56"/>
    <property type="match status" value="1"/>
</dbReference>
<dbReference type="PROSITE" id="PS51005">
    <property type="entry name" value="NAC"/>
    <property type="match status" value="1"/>
</dbReference>
<dbReference type="Proteomes" id="UP000886885">
    <property type="component" value="Chromosome 5A"/>
</dbReference>
<evidence type="ECO:0000313" key="2">
    <source>
        <dbReference type="EMBL" id="KAG6775753.1"/>
    </source>
</evidence>